<evidence type="ECO:0000256" key="5">
    <source>
        <dbReference type="ARBA" id="ARBA00022555"/>
    </source>
</evidence>
<dbReference type="Gene3D" id="1.10.730.10">
    <property type="entry name" value="Isoleucyl-tRNA Synthetase, Domain 1"/>
    <property type="match status" value="1"/>
</dbReference>
<dbReference type="Pfam" id="PF01588">
    <property type="entry name" value="tRNA_bind"/>
    <property type="match status" value="1"/>
</dbReference>
<evidence type="ECO:0000313" key="15">
    <source>
        <dbReference type="EMBL" id="KIL52499.1"/>
    </source>
</evidence>
<gene>
    <name evidence="13" type="primary">metG</name>
    <name evidence="15" type="ORF">KP78_00340</name>
</gene>
<dbReference type="Pfam" id="PF09334">
    <property type="entry name" value="tRNA-synt_1g"/>
    <property type="match status" value="1"/>
</dbReference>
<evidence type="ECO:0000256" key="11">
    <source>
        <dbReference type="ARBA" id="ARBA00023146"/>
    </source>
</evidence>
<comment type="subcellular location">
    <subcellularLocation>
        <location evidence="2 13">Cytoplasm</location>
    </subcellularLocation>
</comment>
<dbReference type="GO" id="GO:0000049">
    <property type="term" value="F:tRNA binding"/>
    <property type="evidence" value="ECO:0007669"/>
    <property type="project" value="UniProtKB-UniRule"/>
</dbReference>
<dbReference type="AlphaFoldDB" id="A0A0C2SF22"/>
<dbReference type="FunFam" id="1.10.730.10:FF:000026">
    <property type="entry name" value="Methionine--tRNA ligase"/>
    <property type="match status" value="1"/>
</dbReference>
<dbReference type="CDD" id="cd00814">
    <property type="entry name" value="MetRS_core"/>
    <property type="match status" value="1"/>
</dbReference>
<dbReference type="InterPro" id="IPR004495">
    <property type="entry name" value="Met-tRNA-synth_bsu_C"/>
</dbReference>
<dbReference type="InterPro" id="IPR015413">
    <property type="entry name" value="Methionyl/Leucyl_tRNA_Synth"/>
</dbReference>
<dbReference type="PATRIC" id="fig|889306.3.peg.33"/>
<dbReference type="NCBIfam" id="TIGR00398">
    <property type="entry name" value="metG"/>
    <property type="match status" value="1"/>
</dbReference>
<feature type="short sequence motif" description="'KMSKS' region" evidence="13">
    <location>
        <begin position="311"/>
        <end position="315"/>
    </location>
</feature>
<dbReference type="EMBL" id="JXRP01000003">
    <property type="protein sequence ID" value="KIL52499.1"/>
    <property type="molecule type" value="Genomic_DNA"/>
</dbReference>
<dbReference type="Proteomes" id="UP000031938">
    <property type="component" value="Unassembled WGS sequence"/>
</dbReference>
<comment type="catalytic activity">
    <reaction evidence="12 13">
        <text>tRNA(Met) + L-methionine + ATP = L-methionyl-tRNA(Met) + AMP + diphosphate</text>
        <dbReference type="Rhea" id="RHEA:13481"/>
        <dbReference type="Rhea" id="RHEA-COMP:9667"/>
        <dbReference type="Rhea" id="RHEA-COMP:9698"/>
        <dbReference type="ChEBI" id="CHEBI:30616"/>
        <dbReference type="ChEBI" id="CHEBI:33019"/>
        <dbReference type="ChEBI" id="CHEBI:57844"/>
        <dbReference type="ChEBI" id="CHEBI:78442"/>
        <dbReference type="ChEBI" id="CHEBI:78530"/>
        <dbReference type="ChEBI" id="CHEBI:456215"/>
        <dbReference type="EC" id="6.1.1.10"/>
    </reaction>
</comment>
<dbReference type="Pfam" id="PF19303">
    <property type="entry name" value="Anticodon_3"/>
    <property type="match status" value="1"/>
</dbReference>
<evidence type="ECO:0000256" key="8">
    <source>
        <dbReference type="ARBA" id="ARBA00022840"/>
    </source>
</evidence>
<comment type="similarity">
    <text evidence="13">Belongs to the class-I aminoacyl-tRNA synthetase family. MetG type 2B subfamily.</text>
</comment>
<name>A0A0C2SF22_9BACL</name>
<dbReference type="Gene3D" id="2.40.50.140">
    <property type="entry name" value="Nucleic acid-binding proteins"/>
    <property type="match status" value="1"/>
</dbReference>
<dbReference type="PROSITE" id="PS50886">
    <property type="entry name" value="TRBD"/>
    <property type="match status" value="1"/>
</dbReference>
<sequence>MSKSNNSFYITTPIYYPSGKLHIGHAYTTVAGDAMARYKRLRGFDVMYLTGTDEHGQKIQEKANEKGITPQAYVDEIVVGIQNLWKTMEISYDDFIRTTEKRHKDVVEKIFKQLLDQGDIYLGEYEGWYSIPDETFYTETQLVDKEMDEAGNVLKGKSPDSGHSVEKVREESYFFRMGKYADRLMDYYKENPEFIQPESRKNEMINNFIKPGLEDLAVSRTTFDWGVKVPGDPKHVVYVWIDALSNYITALGYDSENEDRFKQFWPADVHLMSKEIVRFHTIYWPIMLMALDLPLPKKVFAHGWLLMKDGKMSKSKGNVVDPVTLIERYGLDSLRYYLLREVPFGSDGVFTPEGFVERVNFDLANDLGNLLNRTVAMINKYFDGHIPIYKGSNGSFDQQLLDLNHETVHKYEDAMEKMEFSIALSTVWQLISRTNKYIDETQPWVLAKDEAKKDELGNVMNHLAETLRRIAVMLQPFLTQTPANILKQLSLTEDRFLSWNSLKEFGVIPSDTKVVEKGEPIFPRLEVEDEVAYIQEKMTGSVKAEPEQEEIVELEEEIAIDDFMKVDLRVATVIEATPVKKTDKLMKLQLDLGFEKRQVVSGIAKFYTPEELVGRKVICVTNLKPVKLRGELSQGMILAGEKDGVLALAQVAESLQNGARVK</sequence>
<dbReference type="PROSITE" id="PS00178">
    <property type="entry name" value="AA_TRNA_LIGASE_I"/>
    <property type="match status" value="1"/>
</dbReference>
<evidence type="ECO:0000256" key="7">
    <source>
        <dbReference type="ARBA" id="ARBA00022741"/>
    </source>
</evidence>
<evidence type="ECO:0000259" key="14">
    <source>
        <dbReference type="PROSITE" id="PS50886"/>
    </source>
</evidence>
<proteinExistence type="inferred from homology"/>
<dbReference type="InterPro" id="IPR041872">
    <property type="entry name" value="Anticodon_Met"/>
</dbReference>
<keyword evidence="4 13" id="KW-0963">Cytoplasm</keyword>
<accession>A0A0C2SF22</accession>
<keyword evidence="8 13" id="KW-0067">ATP-binding</keyword>
<dbReference type="InterPro" id="IPR009080">
    <property type="entry name" value="tRNAsynth_Ia_anticodon-bd"/>
</dbReference>
<dbReference type="InterPro" id="IPR023457">
    <property type="entry name" value="Met-tRNA_synth_2"/>
</dbReference>
<organism evidence="15 16">
    <name type="scientific">Jeotgalibacillus soli</name>
    <dbReference type="NCBI Taxonomy" id="889306"/>
    <lineage>
        <taxon>Bacteria</taxon>
        <taxon>Bacillati</taxon>
        <taxon>Bacillota</taxon>
        <taxon>Bacilli</taxon>
        <taxon>Bacillales</taxon>
        <taxon>Caryophanaceae</taxon>
        <taxon>Jeotgalibacillus</taxon>
    </lineage>
</organism>
<dbReference type="FunFam" id="2.170.220.10:FF:000002">
    <property type="entry name" value="Methionine--tRNA ligase"/>
    <property type="match status" value="1"/>
</dbReference>
<keyword evidence="5 13" id="KW-0820">tRNA-binding</keyword>
<dbReference type="GO" id="GO:0004825">
    <property type="term" value="F:methionine-tRNA ligase activity"/>
    <property type="evidence" value="ECO:0007669"/>
    <property type="project" value="UniProtKB-UniRule"/>
</dbReference>
<dbReference type="HAMAP" id="MF_01228">
    <property type="entry name" value="Met_tRNA_synth_type2"/>
    <property type="match status" value="1"/>
</dbReference>
<keyword evidence="9 13" id="KW-0694">RNA-binding</keyword>
<evidence type="ECO:0000256" key="1">
    <source>
        <dbReference type="ARBA" id="ARBA00003314"/>
    </source>
</evidence>
<dbReference type="InterPro" id="IPR002547">
    <property type="entry name" value="tRNA-bd_dom"/>
</dbReference>
<keyword evidence="10 13" id="KW-0648">Protein biosynthesis</keyword>
<dbReference type="PANTHER" id="PTHR43326">
    <property type="entry name" value="METHIONYL-TRNA SYNTHETASE"/>
    <property type="match status" value="1"/>
</dbReference>
<dbReference type="PRINTS" id="PR01041">
    <property type="entry name" value="TRNASYNTHMET"/>
</dbReference>
<dbReference type="InterPro" id="IPR012340">
    <property type="entry name" value="NA-bd_OB-fold"/>
</dbReference>
<evidence type="ECO:0000313" key="16">
    <source>
        <dbReference type="Proteomes" id="UP000031938"/>
    </source>
</evidence>
<dbReference type="EC" id="6.1.1.10" evidence="13"/>
<evidence type="ECO:0000256" key="12">
    <source>
        <dbReference type="ARBA" id="ARBA00047364"/>
    </source>
</evidence>
<dbReference type="InterPro" id="IPR014729">
    <property type="entry name" value="Rossmann-like_a/b/a_fold"/>
</dbReference>
<evidence type="ECO:0000256" key="6">
    <source>
        <dbReference type="ARBA" id="ARBA00022598"/>
    </source>
</evidence>
<dbReference type="STRING" id="889306.KP78_00340"/>
<comment type="caution">
    <text evidence="13">Lacks conserved residue(s) required for the propagation of feature annotation.</text>
</comment>
<dbReference type="PANTHER" id="PTHR43326:SF1">
    <property type="entry name" value="METHIONINE--TRNA LIGASE, MITOCHONDRIAL"/>
    <property type="match status" value="1"/>
</dbReference>
<dbReference type="Gene3D" id="3.40.50.620">
    <property type="entry name" value="HUPs"/>
    <property type="match status" value="1"/>
</dbReference>
<dbReference type="SUPFAM" id="SSF47323">
    <property type="entry name" value="Anticodon-binding domain of a subclass of class I aminoacyl-tRNA synthetases"/>
    <property type="match status" value="1"/>
</dbReference>
<feature type="short sequence motif" description="'HIGH' region" evidence="13">
    <location>
        <begin position="15"/>
        <end position="25"/>
    </location>
</feature>
<dbReference type="RefSeq" id="WP_041085304.1">
    <property type="nucleotide sequence ID" value="NZ_JXRP01000003.1"/>
</dbReference>
<evidence type="ECO:0000256" key="3">
    <source>
        <dbReference type="ARBA" id="ARBA00011738"/>
    </source>
</evidence>
<comment type="caution">
    <text evidence="15">The sequence shown here is derived from an EMBL/GenBank/DDBJ whole genome shotgun (WGS) entry which is preliminary data.</text>
</comment>
<dbReference type="Gene3D" id="2.170.220.10">
    <property type="match status" value="1"/>
</dbReference>
<dbReference type="NCBIfam" id="TIGR00399">
    <property type="entry name" value="metG_C_term"/>
    <property type="match status" value="1"/>
</dbReference>
<keyword evidence="11 13" id="KW-0030">Aminoacyl-tRNA synthetase</keyword>
<dbReference type="InterPro" id="IPR033911">
    <property type="entry name" value="MetRS_core"/>
</dbReference>
<feature type="domain" description="TRNA-binding" evidence="14">
    <location>
        <begin position="562"/>
        <end position="662"/>
    </location>
</feature>
<evidence type="ECO:0000256" key="2">
    <source>
        <dbReference type="ARBA" id="ARBA00004496"/>
    </source>
</evidence>
<keyword evidence="7 13" id="KW-0547">Nucleotide-binding</keyword>
<dbReference type="InterPro" id="IPR014758">
    <property type="entry name" value="Met-tRNA_synth"/>
</dbReference>
<dbReference type="GO" id="GO:0006431">
    <property type="term" value="P:methionyl-tRNA aminoacylation"/>
    <property type="evidence" value="ECO:0007669"/>
    <property type="project" value="UniProtKB-UniRule"/>
</dbReference>
<comment type="subunit">
    <text evidence="3 13">Homodimer.</text>
</comment>
<dbReference type="CDD" id="cd02800">
    <property type="entry name" value="tRNA_bind_EcMetRS_like"/>
    <property type="match status" value="1"/>
</dbReference>
<keyword evidence="16" id="KW-1185">Reference proteome</keyword>
<evidence type="ECO:0000256" key="10">
    <source>
        <dbReference type="ARBA" id="ARBA00022917"/>
    </source>
</evidence>
<dbReference type="GO" id="GO:0005524">
    <property type="term" value="F:ATP binding"/>
    <property type="evidence" value="ECO:0007669"/>
    <property type="project" value="UniProtKB-UniRule"/>
</dbReference>
<protein>
    <recommendedName>
        <fullName evidence="13">Methionine--tRNA ligase</fullName>
        <ecNumber evidence="13">6.1.1.10</ecNumber>
    </recommendedName>
    <alternativeName>
        <fullName evidence="13">Methionyl-tRNA synthetase</fullName>
        <shortName evidence="13">MetRS</shortName>
    </alternativeName>
</protein>
<dbReference type="NCBIfam" id="NF008900">
    <property type="entry name" value="PRK12267.1"/>
    <property type="match status" value="1"/>
</dbReference>
<comment type="function">
    <text evidence="1 13">Is required not only for elongation of protein synthesis but also for the initiation of all mRNA translation through initiator tRNA(fMet) aminoacylation.</text>
</comment>
<evidence type="ECO:0000256" key="13">
    <source>
        <dbReference type="HAMAP-Rule" id="MF_01228"/>
    </source>
</evidence>
<evidence type="ECO:0000256" key="4">
    <source>
        <dbReference type="ARBA" id="ARBA00022490"/>
    </source>
</evidence>
<dbReference type="GO" id="GO:0005737">
    <property type="term" value="C:cytoplasm"/>
    <property type="evidence" value="ECO:0007669"/>
    <property type="project" value="UniProtKB-SubCell"/>
</dbReference>
<keyword evidence="6 13" id="KW-0436">Ligase</keyword>
<reference evidence="15 16" key="1">
    <citation type="submission" date="2015-01" db="EMBL/GenBank/DDBJ databases">
        <title>Genome sequencing of Jeotgalibacillus soli.</title>
        <authorList>
            <person name="Goh K.M."/>
            <person name="Chan K.-G."/>
            <person name="Yaakop A.S."/>
            <person name="Ee R."/>
            <person name="Gan H.M."/>
            <person name="Chan C.S."/>
        </authorList>
    </citation>
    <scope>NUCLEOTIDE SEQUENCE [LARGE SCALE GENOMIC DNA]</scope>
    <source>
        <strain evidence="15 16">P9</strain>
    </source>
</reference>
<dbReference type="InterPro" id="IPR001412">
    <property type="entry name" value="aa-tRNA-synth_I_CS"/>
</dbReference>
<evidence type="ECO:0000256" key="9">
    <source>
        <dbReference type="ARBA" id="ARBA00022884"/>
    </source>
</evidence>
<dbReference type="SUPFAM" id="SSF52374">
    <property type="entry name" value="Nucleotidylyl transferase"/>
    <property type="match status" value="1"/>
</dbReference>
<dbReference type="CDD" id="cd07957">
    <property type="entry name" value="Anticodon_Ia_Met"/>
    <property type="match status" value="1"/>
</dbReference>
<dbReference type="SUPFAM" id="SSF50249">
    <property type="entry name" value="Nucleic acid-binding proteins"/>
    <property type="match status" value="1"/>
</dbReference>
<dbReference type="OrthoDB" id="9810191at2"/>
<dbReference type="FunFam" id="2.40.50.140:FF:000042">
    <property type="entry name" value="Methionine--tRNA ligase"/>
    <property type="match status" value="1"/>
</dbReference>